<feature type="region of interest" description="Disordered" evidence="1">
    <location>
        <begin position="110"/>
        <end position="166"/>
    </location>
</feature>
<dbReference type="AlphaFoldDB" id="A0A9P6EIZ4"/>
<feature type="compositionally biased region" description="Basic residues" evidence="1">
    <location>
        <begin position="316"/>
        <end position="328"/>
    </location>
</feature>
<feature type="compositionally biased region" description="Basic and acidic residues" evidence="1">
    <location>
        <begin position="329"/>
        <end position="340"/>
    </location>
</feature>
<feature type="compositionally biased region" description="Polar residues" evidence="1">
    <location>
        <begin position="110"/>
        <end position="120"/>
    </location>
</feature>
<sequence length="624" mass="68029">MAAQGEQPIWTVVQLGEFSRQWIARFLESEKNEILDKTLLKALLLKIGRSPYYRSSTEHSYRGPLNNKEVTRLMSSIFELFGKDEDKIHPQWVILRDIIASEVAAAGTANSVSQANQPIQTPVPSAPLSRASSSAVGPEGTATVHGAGSAPQAAKTMPSQAGGIANAQIGPSTQAAATTLGLGSGGQESRPVPAIAIAKSHQEANLDSSMKIDPPESSKENTRDNVSDADNEKSSEVKKKSTEAQQAKGKKPELPAEPEAGASETESEKHLRKRVVKRKIPDDAAEDTGEEDGDGSPMDEDDPDHDKIEVVGTGKMRTRGKAGTKRPARYREVDVNKNDEANSEEGEEGEDGESPEDETEDFIRPKPGKPFDIPCENCTKEKERGVKCVASAKNTQYACQRCTSKNIRCDYSKRRVTNTKVKPEKDDTKTSGKYFNSLLRSPNFIEYLSARTRRKVSGGSSVTVKADTAPKSDVAKGKAKSRAMTPVKAGDDGEYLEGIEPDTFASYVQQQKHLREELAGITTAIERIQSSQAEVRKWHRDQPNEVNKARSEDMKVHKADLKKIMAGLQVKPGSENRVMELLGELSKYVRLGSRHDNDDDDAIDIDDDEDNVKQGKGATSKGSG</sequence>
<feature type="compositionally biased region" description="Acidic residues" evidence="1">
    <location>
        <begin position="283"/>
        <end position="303"/>
    </location>
</feature>
<keyword evidence="3" id="KW-1185">Reference proteome</keyword>
<feature type="compositionally biased region" description="Acidic residues" evidence="1">
    <location>
        <begin position="341"/>
        <end position="360"/>
    </location>
</feature>
<evidence type="ECO:0008006" key="4">
    <source>
        <dbReference type="Google" id="ProtNLM"/>
    </source>
</evidence>
<reference evidence="2" key="1">
    <citation type="submission" date="2020-11" db="EMBL/GenBank/DDBJ databases">
        <authorList>
            <consortium name="DOE Joint Genome Institute"/>
            <person name="Ahrendt S."/>
            <person name="Riley R."/>
            <person name="Andreopoulos W."/>
            <person name="Labutti K."/>
            <person name="Pangilinan J."/>
            <person name="Ruiz-Duenas F.J."/>
            <person name="Barrasa J.M."/>
            <person name="Sanchez-Garcia M."/>
            <person name="Camarero S."/>
            <person name="Miyauchi S."/>
            <person name="Serrano A."/>
            <person name="Linde D."/>
            <person name="Babiker R."/>
            <person name="Drula E."/>
            <person name="Ayuso-Fernandez I."/>
            <person name="Pacheco R."/>
            <person name="Padilla G."/>
            <person name="Ferreira P."/>
            <person name="Barriuso J."/>
            <person name="Kellner H."/>
            <person name="Castanera R."/>
            <person name="Alfaro M."/>
            <person name="Ramirez L."/>
            <person name="Pisabarro A.G."/>
            <person name="Kuo A."/>
            <person name="Tritt A."/>
            <person name="Lipzen A."/>
            <person name="He G."/>
            <person name="Yan M."/>
            <person name="Ng V."/>
            <person name="Cullen D."/>
            <person name="Martin F."/>
            <person name="Rosso M.-N."/>
            <person name="Henrissat B."/>
            <person name="Hibbett D."/>
            <person name="Martinez A.T."/>
            <person name="Grigoriev I.V."/>
        </authorList>
    </citation>
    <scope>NUCLEOTIDE SEQUENCE</scope>
    <source>
        <strain evidence="2">CBS 506.95</strain>
    </source>
</reference>
<feature type="region of interest" description="Disordered" evidence="1">
    <location>
        <begin position="592"/>
        <end position="624"/>
    </location>
</feature>
<feature type="compositionally biased region" description="Acidic residues" evidence="1">
    <location>
        <begin position="598"/>
        <end position="610"/>
    </location>
</feature>
<dbReference type="EMBL" id="MU157845">
    <property type="protein sequence ID" value="KAF9529539.1"/>
    <property type="molecule type" value="Genomic_DNA"/>
</dbReference>
<name>A0A9P6EIZ4_9AGAR</name>
<comment type="caution">
    <text evidence="2">The sequence shown here is derived from an EMBL/GenBank/DDBJ whole genome shotgun (WGS) entry which is preliminary data.</text>
</comment>
<evidence type="ECO:0000313" key="2">
    <source>
        <dbReference type="EMBL" id="KAF9529539.1"/>
    </source>
</evidence>
<feature type="compositionally biased region" description="Basic and acidic residues" evidence="1">
    <location>
        <begin position="213"/>
        <end position="242"/>
    </location>
</feature>
<protein>
    <recommendedName>
        <fullName evidence="4">Zn(2)-C6 fungal-type domain-containing protein</fullName>
    </recommendedName>
</protein>
<dbReference type="Proteomes" id="UP000807306">
    <property type="component" value="Unassembled WGS sequence"/>
</dbReference>
<evidence type="ECO:0000256" key="1">
    <source>
        <dbReference type="SAM" id="MobiDB-lite"/>
    </source>
</evidence>
<gene>
    <name evidence="2" type="ORF">CPB83DRAFT_893352</name>
</gene>
<proteinExistence type="predicted"/>
<feature type="compositionally biased region" description="Low complexity" evidence="1">
    <location>
        <begin position="122"/>
        <end position="135"/>
    </location>
</feature>
<accession>A0A9P6EIZ4</accession>
<evidence type="ECO:0000313" key="3">
    <source>
        <dbReference type="Proteomes" id="UP000807306"/>
    </source>
</evidence>
<feature type="region of interest" description="Disordered" evidence="1">
    <location>
        <begin position="201"/>
        <end position="374"/>
    </location>
</feature>
<organism evidence="2 3">
    <name type="scientific">Crepidotus variabilis</name>
    <dbReference type="NCBI Taxonomy" id="179855"/>
    <lineage>
        <taxon>Eukaryota</taxon>
        <taxon>Fungi</taxon>
        <taxon>Dikarya</taxon>
        <taxon>Basidiomycota</taxon>
        <taxon>Agaricomycotina</taxon>
        <taxon>Agaricomycetes</taxon>
        <taxon>Agaricomycetidae</taxon>
        <taxon>Agaricales</taxon>
        <taxon>Agaricineae</taxon>
        <taxon>Crepidotaceae</taxon>
        <taxon>Crepidotus</taxon>
    </lineage>
</organism>